<keyword evidence="1" id="KW-0732">Signal</keyword>
<evidence type="ECO:0000313" key="3">
    <source>
        <dbReference type="Proteomes" id="UP000248544"/>
    </source>
</evidence>
<organism evidence="2 3">
    <name type="scientific">Spongiactinospora gelatinilytica</name>
    <dbReference type="NCBI Taxonomy" id="2666298"/>
    <lineage>
        <taxon>Bacteria</taxon>
        <taxon>Bacillati</taxon>
        <taxon>Actinomycetota</taxon>
        <taxon>Actinomycetes</taxon>
        <taxon>Streptosporangiales</taxon>
        <taxon>Streptosporangiaceae</taxon>
        <taxon>Spongiactinospora</taxon>
    </lineage>
</organism>
<dbReference type="AlphaFoldDB" id="A0A2W2H6F7"/>
<dbReference type="Proteomes" id="UP000248544">
    <property type="component" value="Unassembled WGS sequence"/>
</dbReference>
<reference evidence="2 3" key="1">
    <citation type="submission" date="2018-01" db="EMBL/GenBank/DDBJ databases">
        <title>Draft genome sequence of Sphaerisporangium sp. 7K107.</title>
        <authorList>
            <person name="Sahin N."/>
            <person name="Saygin H."/>
            <person name="Ay H."/>
        </authorList>
    </citation>
    <scope>NUCLEOTIDE SEQUENCE [LARGE SCALE GENOMIC DNA]</scope>
    <source>
        <strain evidence="2 3">7K107</strain>
    </source>
</reference>
<accession>A0A2W2H6F7</accession>
<comment type="caution">
    <text evidence="2">The sequence shown here is derived from an EMBL/GenBank/DDBJ whole genome shotgun (WGS) entry which is preliminary data.</text>
</comment>
<feature type="chain" id="PRO_5039208438" evidence="1">
    <location>
        <begin position="21"/>
        <end position="81"/>
    </location>
</feature>
<evidence type="ECO:0000313" key="2">
    <source>
        <dbReference type="EMBL" id="PZG56251.1"/>
    </source>
</evidence>
<keyword evidence="3" id="KW-1185">Reference proteome</keyword>
<dbReference type="RefSeq" id="WP_111165266.1">
    <property type="nucleotide sequence ID" value="NZ_POUA01000007.1"/>
</dbReference>
<evidence type="ECO:0000256" key="1">
    <source>
        <dbReference type="SAM" id="SignalP"/>
    </source>
</evidence>
<sequence length="81" mass="8197">MLKKLAIGGMLTAFAVSGVAAPAVAAAPWPADETNTAQQSGNVIVCGNSAIGDIIVTLLNLSPVSVATKKPVDCSVRVYQN</sequence>
<gene>
    <name evidence="2" type="ORF">C1I98_01680</name>
</gene>
<feature type="signal peptide" evidence="1">
    <location>
        <begin position="1"/>
        <end position="20"/>
    </location>
</feature>
<proteinExistence type="predicted"/>
<name>A0A2W2H6F7_9ACTN</name>
<protein>
    <submittedName>
        <fullName evidence="2">Uncharacterized protein</fullName>
    </submittedName>
</protein>
<dbReference type="EMBL" id="POUA01000007">
    <property type="protein sequence ID" value="PZG56251.1"/>
    <property type="molecule type" value="Genomic_DNA"/>
</dbReference>